<keyword evidence="2" id="KW-1185">Reference proteome</keyword>
<evidence type="ECO:0000313" key="3">
    <source>
        <dbReference type="WBParaSite" id="Csp11.Scaffold630.g18754.t1"/>
    </source>
</evidence>
<protein>
    <submittedName>
        <fullName evidence="3">BACK domain-containing protein</fullName>
    </submittedName>
</protein>
<feature type="compositionally biased region" description="Acidic residues" evidence="1">
    <location>
        <begin position="304"/>
        <end position="317"/>
    </location>
</feature>
<dbReference type="Proteomes" id="UP000095282">
    <property type="component" value="Unplaced"/>
</dbReference>
<accession>A0A1I7URZ4</accession>
<feature type="region of interest" description="Disordered" evidence="1">
    <location>
        <begin position="255"/>
        <end position="317"/>
    </location>
</feature>
<feature type="compositionally biased region" description="Basic and acidic residues" evidence="1">
    <location>
        <begin position="286"/>
        <end position="302"/>
    </location>
</feature>
<dbReference type="AlphaFoldDB" id="A0A1I7URZ4"/>
<evidence type="ECO:0000256" key="1">
    <source>
        <dbReference type="SAM" id="MobiDB-lite"/>
    </source>
</evidence>
<dbReference type="eggNOG" id="ENOG502TKUN">
    <property type="taxonomic scope" value="Eukaryota"/>
</dbReference>
<name>A0A1I7URZ4_9PELO</name>
<dbReference type="WBParaSite" id="Csp11.Scaffold630.g18754.t1">
    <property type="protein sequence ID" value="Csp11.Scaffold630.g18754.t1"/>
    <property type="gene ID" value="Csp11.Scaffold630.g18754"/>
</dbReference>
<proteinExistence type="predicted"/>
<reference evidence="3" key="1">
    <citation type="submission" date="2016-11" db="UniProtKB">
        <authorList>
            <consortium name="WormBaseParasite"/>
        </authorList>
    </citation>
    <scope>IDENTIFICATION</scope>
</reference>
<feature type="compositionally biased region" description="Acidic residues" evidence="1">
    <location>
        <begin position="262"/>
        <end position="285"/>
    </location>
</feature>
<evidence type="ECO:0000313" key="2">
    <source>
        <dbReference type="Proteomes" id="UP000095282"/>
    </source>
</evidence>
<organism evidence="2 3">
    <name type="scientific">Caenorhabditis tropicalis</name>
    <dbReference type="NCBI Taxonomy" id="1561998"/>
    <lineage>
        <taxon>Eukaryota</taxon>
        <taxon>Metazoa</taxon>
        <taxon>Ecdysozoa</taxon>
        <taxon>Nematoda</taxon>
        <taxon>Chromadorea</taxon>
        <taxon>Rhabditida</taxon>
        <taxon>Rhabditina</taxon>
        <taxon>Rhabditomorpha</taxon>
        <taxon>Rhabditoidea</taxon>
        <taxon>Rhabditidae</taxon>
        <taxon>Peloderinae</taxon>
        <taxon>Caenorhabditis</taxon>
    </lineage>
</organism>
<sequence length="317" mass="37846">MSFEDAMDYRDMRLSNCYQYILQFNDLVERMTRLSHTHSLLFFSPPLNLAKKMRDLCVRAYELQLRDDPEHFEEVRRIAKELRTIQSLQFKSMVEVAERFLFNLDGFTLDALLLIFKYWKVLEVTPLRAIPIVAPYTHRAQDHFIDQFATSGADLLIRTGYYYFDDESDNEVDCIRWSYLPPFIRYDREYHHFCTMQSIASSTAGTEDSFFRIEEADFEEFDVQWGRMVEDGTAHLTEEDFSPEWRRMLARYRRAQEREQNGDNESDSENSEQESSDESDDSDSDVPDHLQRRGYFSDHSEDWVTVEDEENEEDDDW</sequence>